<dbReference type="EMBL" id="WVHK01000022">
    <property type="protein sequence ID" value="MXV19606.1"/>
    <property type="molecule type" value="Genomic_DNA"/>
</dbReference>
<feature type="binding site" evidence="5">
    <location>
        <position position="380"/>
    </location>
    <ligand>
        <name>substrate</name>
    </ligand>
</feature>
<evidence type="ECO:0000256" key="7">
    <source>
        <dbReference type="PIRSR" id="PIRSR600183-50"/>
    </source>
</evidence>
<feature type="binding site" evidence="5">
    <location>
        <position position="287"/>
    </location>
    <ligand>
        <name>substrate</name>
    </ligand>
</feature>
<dbReference type="PROSITE" id="PS00878">
    <property type="entry name" value="ODR_DC_2_1"/>
    <property type="match status" value="1"/>
</dbReference>
<dbReference type="UniPathway" id="UPA00034">
    <property type="reaction ID" value="UER00027"/>
</dbReference>
<feature type="compositionally biased region" description="Polar residues" evidence="9">
    <location>
        <begin position="9"/>
        <end position="23"/>
    </location>
</feature>
<comment type="cofactor">
    <cofactor evidence="1 5 7 8">
        <name>pyridoxal 5'-phosphate</name>
        <dbReference type="ChEBI" id="CHEBI:597326"/>
    </cofactor>
</comment>
<name>A0A6I4YHV5_9DEIO</name>
<evidence type="ECO:0000256" key="2">
    <source>
        <dbReference type="ARBA" id="ARBA00022793"/>
    </source>
</evidence>
<dbReference type="InterPro" id="IPR029066">
    <property type="entry name" value="PLP-binding_barrel"/>
</dbReference>
<feature type="region of interest" description="Disordered" evidence="9">
    <location>
        <begin position="1"/>
        <end position="46"/>
    </location>
</feature>
<keyword evidence="13" id="KW-1185">Reference proteome</keyword>
<feature type="binding site" evidence="5">
    <location>
        <begin position="284"/>
        <end position="287"/>
    </location>
    <ligand>
        <name>pyridoxal 5'-phosphate</name>
        <dbReference type="ChEBI" id="CHEBI:597326"/>
    </ligand>
</feature>
<dbReference type="RefSeq" id="WP_160978403.1">
    <property type="nucleotide sequence ID" value="NZ_WVHK01000022.1"/>
</dbReference>
<dbReference type="PANTHER" id="PTHR43727:SF2">
    <property type="entry name" value="GROUP IV DECARBOXYLASE"/>
    <property type="match status" value="1"/>
</dbReference>
<evidence type="ECO:0000256" key="1">
    <source>
        <dbReference type="ARBA" id="ARBA00001933"/>
    </source>
</evidence>
<reference evidence="12 13" key="1">
    <citation type="submission" date="2019-11" db="EMBL/GenBank/DDBJ databases">
        <title>Genome sequence of Deinococcus xianganensis Y35, AI-2 producing algicidal bacterium, isolated from lake water.</title>
        <authorList>
            <person name="Li Y."/>
        </authorList>
    </citation>
    <scope>NUCLEOTIDE SEQUENCE [LARGE SCALE GENOMIC DNA]</scope>
    <source>
        <strain evidence="12 13">Y35</strain>
    </source>
</reference>
<dbReference type="GO" id="GO:0009089">
    <property type="term" value="P:lysine biosynthetic process via diaminopimelate"/>
    <property type="evidence" value="ECO:0007669"/>
    <property type="project" value="UniProtKB-UniRule"/>
</dbReference>
<dbReference type="Gene3D" id="2.40.37.10">
    <property type="entry name" value="Lyase, Ornithine Decarboxylase, Chain A, domain 1"/>
    <property type="match status" value="1"/>
</dbReference>
<dbReference type="HAMAP" id="MF_02120">
    <property type="entry name" value="LysA"/>
    <property type="match status" value="1"/>
</dbReference>
<dbReference type="GO" id="GO:0030170">
    <property type="term" value="F:pyridoxal phosphate binding"/>
    <property type="evidence" value="ECO:0007669"/>
    <property type="project" value="UniProtKB-UniRule"/>
</dbReference>
<keyword evidence="3 5" id="KW-0663">Pyridoxal phosphate</keyword>
<dbReference type="PRINTS" id="PR01181">
    <property type="entry name" value="DAPDCRBXLASE"/>
</dbReference>
<dbReference type="EC" id="4.1.1.20" evidence="5 6"/>
<evidence type="ECO:0000259" key="10">
    <source>
        <dbReference type="Pfam" id="PF00278"/>
    </source>
</evidence>
<feature type="binding site" evidence="5">
    <location>
        <position position="326"/>
    </location>
    <ligand>
        <name>substrate</name>
    </ligand>
</feature>
<evidence type="ECO:0000256" key="3">
    <source>
        <dbReference type="ARBA" id="ARBA00022898"/>
    </source>
</evidence>
<organism evidence="12 13">
    <name type="scientific">Deinococcus xianganensis</name>
    <dbReference type="NCBI Taxonomy" id="1507289"/>
    <lineage>
        <taxon>Bacteria</taxon>
        <taxon>Thermotogati</taxon>
        <taxon>Deinococcota</taxon>
        <taxon>Deinococci</taxon>
        <taxon>Deinococcales</taxon>
        <taxon>Deinococcaceae</taxon>
        <taxon>Deinococcus</taxon>
    </lineage>
</organism>
<dbReference type="InterPro" id="IPR000183">
    <property type="entry name" value="Orn/DAP/Arg_de-COase"/>
</dbReference>
<dbReference type="SUPFAM" id="SSF50621">
    <property type="entry name" value="Alanine racemase C-terminal domain-like"/>
    <property type="match status" value="1"/>
</dbReference>
<evidence type="ECO:0000256" key="8">
    <source>
        <dbReference type="RuleBase" id="RU003738"/>
    </source>
</evidence>
<feature type="binding site" evidence="5">
    <location>
        <position position="352"/>
    </location>
    <ligand>
        <name>substrate</name>
    </ligand>
</feature>
<feature type="binding site" evidence="5">
    <location>
        <position position="256"/>
    </location>
    <ligand>
        <name>pyridoxal 5'-phosphate</name>
        <dbReference type="ChEBI" id="CHEBI:597326"/>
    </ligand>
</feature>
<gene>
    <name evidence="5 12" type="primary">lysA</name>
    <name evidence="12" type="ORF">GLX28_08160</name>
</gene>
<dbReference type="InterPro" id="IPR022644">
    <property type="entry name" value="De-COase2_N"/>
</dbReference>
<dbReference type="Pfam" id="PF02784">
    <property type="entry name" value="Orn_Arg_deC_N"/>
    <property type="match status" value="1"/>
</dbReference>
<dbReference type="InterPro" id="IPR009006">
    <property type="entry name" value="Ala_racemase/Decarboxylase_C"/>
</dbReference>
<feature type="binding site" evidence="5">
    <location>
        <position position="380"/>
    </location>
    <ligand>
        <name>pyridoxal 5'-phosphate</name>
        <dbReference type="ChEBI" id="CHEBI:597326"/>
    </ligand>
</feature>
<sequence>MSLEEHCGESQTSPTGGSSNQDRTSGDGRVAGGVPTTRESQESGLTADALQTAAQQHGTPLYVYDAAELDAALARVRAAFGDARVYYAMKANPNLTLLRRLHAQGVGFECVSAGELARAAHIGATGDRILVNGPAKTPGEYATGAQLGATFILDREEEVRLLPPASRALVRVNPALNVSTHDHLATGAAGSKFGVTLDQAPRVLDALRAAGHTALGLHVHIGSAIRDAHDFTAAFHRLGDLRAHTGPLGVLDAGGGWGLGADLHGIAREARAAAATFGAQLWVEPGRYLVAQAGTLLTRVVGTKRTGRNFVLVDAGMTELLRPMLYGATHPVTPLWDRGESDTWDLAGPACESGDLLGRDLTLPDPHPGDLLAIHEAGAYGAAMSSNYLTRARPAEILHDAGTWTVIRQRETPQDIWRAEEGSGE</sequence>
<feature type="domain" description="Orn/DAP/Arg decarboxylase 2 C-terminal" evidence="10">
    <location>
        <begin position="62"/>
        <end position="378"/>
    </location>
</feature>
<dbReference type="CDD" id="cd06828">
    <property type="entry name" value="PLPDE_III_DapDC"/>
    <property type="match status" value="1"/>
</dbReference>
<proteinExistence type="inferred from homology"/>
<evidence type="ECO:0000256" key="4">
    <source>
        <dbReference type="ARBA" id="ARBA00023239"/>
    </source>
</evidence>
<evidence type="ECO:0000313" key="12">
    <source>
        <dbReference type="EMBL" id="MXV19606.1"/>
    </source>
</evidence>
<evidence type="ECO:0000256" key="5">
    <source>
        <dbReference type="HAMAP-Rule" id="MF_02120"/>
    </source>
</evidence>
<feature type="domain" description="Orn/DAP/Arg decarboxylase 2 N-terminal" evidence="11">
    <location>
        <begin position="68"/>
        <end position="291"/>
    </location>
</feature>
<evidence type="ECO:0000259" key="11">
    <source>
        <dbReference type="Pfam" id="PF02784"/>
    </source>
</evidence>
<keyword evidence="5" id="KW-0028">Amino-acid biosynthesis</keyword>
<keyword evidence="5 8" id="KW-0457">Lysine biosynthesis</keyword>
<comment type="pathway">
    <text evidence="5 8">Amino-acid biosynthesis; L-lysine biosynthesis via DAP pathway; L-lysine from DL-2,6-diaminopimelate: step 1/1.</text>
</comment>
<keyword evidence="4 5" id="KW-0456">Lyase</keyword>
<dbReference type="InterPro" id="IPR022643">
    <property type="entry name" value="De-COase2_C"/>
</dbReference>
<evidence type="ECO:0000256" key="6">
    <source>
        <dbReference type="NCBIfam" id="TIGR01048"/>
    </source>
</evidence>
<feature type="modified residue" description="N6-(pyridoxal phosphate)lysine" evidence="5 7">
    <location>
        <position position="90"/>
    </location>
</feature>
<comment type="function">
    <text evidence="5">Specifically catalyzes the decarboxylation of meso-diaminopimelate (meso-DAP) to L-lysine.</text>
</comment>
<dbReference type="GO" id="GO:0008836">
    <property type="term" value="F:diaminopimelate decarboxylase activity"/>
    <property type="evidence" value="ECO:0007669"/>
    <property type="project" value="UniProtKB-UniRule"/>
</dbReference>
<dbReference type="Pfam" id="PF00278">
    <property type="entry name" value="Orn_DAP_Arg_deC"/>
    <property type="match status" value="1"/>
</dbReference>
<dbReference type="Gene3D" id="3.20.20.10">
    <property type="entry name" value="Alanine racemase"/>
    <property type="match status" value="1"/>
</dbReference>
<dbReference type="PANTHER" id="PTHR43727">
    <property type="entry name" value="DIAMINOPIMELATE DECARBOXYLASE"/>
    <property type="match status" value="1"/>
</dbReference>
<accession>A0A6I4YHV5</accession>
<dbReference type="InterPro" id="IPR022653">
    <property type="entry name" value="De-COase2_pyr-phos_BS"/>
</dbReference>
<feature type="active site" description="Proton donor" evidence="7">
    <location>
        <position position="351"/>
    </location>
</feature>
<dbReference type="Proteomes" id="UP000430519">
    <property type="component" value="Unassembled WGS sequence"/>
</dbReference>
<dbReference type="InterPro" id="IPR002986">
    <property type="entry name" value="DAP_deCOOHase_LysA"/>
</dbReference>
<feature type="binding site" evidence="5">
    <location>
        <position position="322"/>
    </location>
    <ligand>
        <name>substrate</name>
    </ligand>
</feature>
<dbReference type="PRINTS" id="PR01179">
    <property type="entry name" value="ODADCRBXLASE"/>
</dbReference>
<comment type="catalytic activity">
    <reaction evidence="5 8">
        <text>meso-2,6-diaminopimelate + H(+) = L-lysine + CO2</text>
        <dbReference type="Rhea" id="RHEA:15101"/>
        <dbReference type="ChEBI" id="CHEBI:15378"/>
        <dbReference type="ChEBI" id="CHEBI:16526"/>
        <dbReference type="ChEBI" id="CHEBI:32551"/>
        <dbReference type="ChEBI" id="CHEBI:57791"/>
        <dbReference type="EC" id="4.1.1.20"/>
    </reaction>
</comment>
<comment type="subunit">
    <text evidence="5">Homodimer.</text>
</comment>
<keyword evidence="2 5" id="KW-0210">Decarboxylase</keyword>
<evidence type="ECO:0000256" key="9">
    <source>
        <dbReference type="SAM" id="MobiDB-lite"/>
    </source>
</evidence>
<dbReference type="NCBIfam" id="TIGR01048">
    <property type="entry name" value="lysA"/>
    <property type="match status" value="1"/>
</dbReference>
<dbReference type="SUPFAM" id="SSF51419">
    <property type="entry name" value="PLP-binding barrel"/>
    <property type="match status" value="1"/>
</dbReference>
<comment type="similarity">
    <text evidence="5">Belongs to the Orn/Lys/Arg decarboxylase class-II family. LysA subfamily.</text>
</comment>
<dbReference type="AlphaFoldDB" id="A0A6I4YHV5"/>
<comment type="caution">
    <text evidence="12">The sequence shown here is derived from an EMBL/GenBank/DDBJ whole genome shotgun (WGS) entry which is preliminary data.</text>
</comment>
<protein>
    <recommendedName>
        <fullName evidence="5 6">Diaminopimelate decarboxylase</fullName>
        <shortName evidence="5">DAP decarboxylase</shortName>
        <shortName evidence="5">DAPDC</shortName>
        <ecNumber evidence="5 6">4.1.1.20</ecNumber>
    </recommendedName>
</protein>
<evidence type="ECO:0000313" key="13">
    <source>
        <dbReference type="Proteomes" id="UP000430519"/>
    </source>
</evidence>